<evidence type="ECO:0000256" key="1">
    <source>
        <dbReference type="SAM" id="Phobius"/>
    </source>
</evidence>
<dbReference type="AlphaFoldDB" id="A0A2R5FSR7"/>
<dbReference type="GO" id="GO:0005886">
    <property type="term" value="C:plasma membrane"/>
    <property type="evidence" value="ECO:0007669"/>
    <property type="project" value="TreeGrafter"/>
</dbReference>
<keyword evidence="1" id="KW-1133">Transmembrane helix</keyword>
<keyword evidence="1" id="KW-0812">Transmembrane</keyword>
<keyword evidence="1" id="KW-0472">Membrane</keyword>
<gene>
    <name evidence="2" type="ORF">NIES4072_25260</name>
</gene>
<dbReference type="EMBL" id="BDUD01000001">
    <property type="protein sequence ID" value="GBG18861.1"/>
    <property type="molecule type" value="Genomic_DNA"/>
</dbReference>
<sequence>MLKQIRNAGRIVVGSICTVLGVIGILLPLVPGTPFLLVAAFCFSTLES</sequence>
<organism evidence="2 3">
    <name type="scientific">Nostoc commune NIES-4072</name>
    <dbReference type="NCBI Taxonomy" id="2005467"/>
    <lineage>
        <taxon>Bacteria</taxon>
        <taxon>Bacillati</taxon>
        <taxon>Cyanobacteriota</taxon>
        <taxon>Cyanophyceae</taxon>
        <taxon>Nostocales</taxon>
        <taxon>Nostocaceae</taxon>
        <taxon>Nostoc</taxon>
    </lineage>
</organism>
<evidence type="ECO:0008006" key="4">
    <source>
        <dbReference type="Google" id="ProtNLM"/>
    </source>
</evidence>
<dbReference type="Pfam" id="PF04304">
    <property type="entry name" value="DUF454"/>
    <property type="match status" value="1"/>
</dbReference>
<dbReference type="InterPro" id="IPR007401">
    <property type="entry name" value="DUF454"/>
</dbReference>
<name>A0A2R5FSR7_NOSCO</name>
<proteinExistence type="predicted"/>
<keyword evidence="3" id="KW-1185">Reference proteome</keyword>
<dbReference type="PANTHER" id="PTHR35813">
    <property type="entry name" value="INNER MEMBRANE PROTEIN YBAN"/>
    <property type="match status" value="1"/>
</dbReference>
<reference evidence="2 3" key="1">
    <citation type="submission" date="2017-06" db="EMBL/GenBank/DDBJ databases">
        <title>Genome sequencing of cyanobaciteial culture collection at National Institute for Environmental Studies (NIES).</title>
        <authorList>
            <person name="Hirose Y."/>
            <person name="Shimura Y."/>
            <person name="Fujisawa T."/>
            <person name="Nakamura Y."/>
            <person name="Kawachi M."/>
        </authorList>
    </citation>
    <scope>NUCLEOTIDE SEQUENCE [LARGE SCALE GENOMIC DNA]</scope>
    <source>
        <strain evidence="2 3">NIES-4072</strain>
    </source>
</reference>
<evidence type="ECO:0000313" key="2">
    <source>
        <dbReference type="EMBL" id="GBG18861.1"/>
    </source>
</evidence>
<dbReference type="PANTHER" id="PTHR35813:SF1">
    <property type="entry name" value="INNER MEMBRANE PROTEIN YBAN"/>
    <property type="match status" value="1"/>
</dbReference>
<comment type="caution">
    <text evidence="2">The sequence shown here is derived from an EMBL/GenBank/DDBJ whole genome shotgun (WGS) entry which is preliminary data.</text>
</comment>
<protein>
    <recommendedName>
        <fullName evidence="4">DUF454 domain-containing protein</fullName>
    </recommendedName>
</protein>
<feature type="transmembrane region" description="Helical" evidence="1">
    <location>
        <begin position="12"/>
        <end position="30"/>
    </location>
</feature>
<dbReference type="RefSeq" id="WP_109008776.1">
    <property type="nucleotide sequence ID" value="NZ_BDUD01000001.1"/>
</dbReference>
<accession>A0A2R5FSR7</accession>
<dbReference type="Proteomes" id="UP000245124">
    <property type="component" value="Unassembled WGS sequence"/>
</dbReference>
<evidence type="ECO:0000313" key="3">
    <source>
        <dbReference type="Proteomes" id="UP000245124"/>
    </source>
</evidence>